<proteinExistence type="predicted"/>
<dbReference type="Proteomes" id="UP000287857">
    <property type="component" value="Unassembled WGS sequence"/>
</dbReference>
<accession>A0A430A0G6</accession>
<evidence type="ECO:0000313" key="2">
    <source>
        <dbReference type="Proteomes" id="UP000287857"/>
    </source>
</evidence>
<protein>
    <submittedName>
        <fullName evidence="1">Uncharacterized protein</fullName>
    </submittedName>
</protein>
<dbReference type="RefSeq" id="WP_125983358.1">
    <property type="nucleotide sequence ID" value="NZ_NGJS01000003.1"/>
</dbReference>
<gene>
    <name evidence="1" type="ORF">CBF37_03640</name>
</gene>
<dbReference type="AlphaFoldDB" id="A0A430A0G6"/>
<dbReference type="EMBL" id="NGJS01000003">
    <property type="protein sequence ID" value="RST99826.1"/>
    <property type="molecule type" value="Genomic_DNA"/>
</dbReference>
<organism evidence="1 2">
    <name type="scientific">Vagococcus vulneris</name>
    <dbReference type="NCBI Taxonomy" id="1977869"/>
    <lineage>
        <taxon>Bacteria</taxon>
        <taxon>Bacillati</taxon>
        <taxon>Bacillota</taxon>
        <taxon>Bacilli</taxon>
        <taxon>Lactobacillales</taxon>
        <taxon>Enterococcaceae</taxon>
        <taxon>Vagococcus</taxon>
    </lineage>
</organism>
<comment type="caution">
    <text evidence="1">The sequence shown here is derived from an EMBL/GenBank/DDBJ whole genome shotgun (WGS) entry which is preliminary data.</text>
</comment>
<keyword evidence="2" id="KW-1185">Reference proteome</keyword>
<sequence>MKLKYICENCDRTEIYDNPQVAFDLGWDYPPKMYEFKMISPRTCPDCSIDTTIWWAVMLENKTLSELSDKQKVCLKRILNEPESIIVEEN</sequence>
<name>A0A430A0G6_9ENTE</name>
<dbReference type="OrthoDB" id="2020977at2"/>
<evidence type="ECO:0000313" key="1">
    <source>
        <dbReference type="EMBL" id="RST99826.1"/>
    </source>
</evidence>
<reference evidence="1 2" key="1">
    <citation type="submission" date="2017-05" db="EMBL/GenBank/DDBJ databases">
        <title>Vagococcus spp. assemblies.</title>
        <authorList>
            <person name="Gulvik C.A."/>
        </authorList>
    </citation>
    <scope>NUCLEOTIDE SEQUENCE [LARGE SCALE GENOMIC DNA]</scope>
    <source>
        <strain evidence="1 2">SS1995</strain>
    </source>
</reference>